<proteinExistence type="inferred from homology"/>
<dbReference type="Pfam" id="PF00593">
    <property type="entry name" value="TonB_dep_Rec_b-barrel"/>
    <property type="match status" value="1"/>
</dbReference>
<feature type="chain" id="PRO_5037736192" evidence="5">
    <location>
        <begin position="23"/>
        <end position="914"/>
    </location>
</feature>
<evidence type="ECO:0000256" key="4">
    <source>
        <dbReference type="RuleBase" id="RU003357"/>
    </source>
</evidence>
<dbReference type="InterPro" id="IPR037066">
    <property type="entry name" value="Plug_dom_sf"/>
</dbReference>
<reference evidence="8" key="2">
    <citation type="journal article" date="2021" name="PeerJ">
        <title>Extensive microbial diversity within the chicken gut microbiome revealed by metagenomics and culture.</title>
        <authorList>
            <person name="Gilroy R."/>
            <person name="Ravi A."/>
            <person name="Getino M."/>
            <person name="Pursley I."/>
            <person name="Horton D.L."/>
            <person name="Alikhan N.F."/>
            <person name="Baker D."/>
            <person name="Gharbi K."/>
            <person name="Hall N."/>
            <person name="Watson M."/>
            <person name="Adriaenssens E.M."/>
            <person name="Foster-Nyarko E."/>
            <person name="Jarju S."/>
            <person name="Secka A."/>
            <person name="Antonio M."/>
            <person name="Oren A."/>
            <person name="Chaudhuri R.R."/>
            <person name="La Ragione R."/>
            <person name="Hildebrand F."/>
            <person name="Pallen M.J."/>
        </authorList>
    </citation>
    <scope>NUCLEOTIDE SEQUENCE</scope>
    <source>
        <strain evidence="8">3924</strain>
    </source>
</reference>
<protein>
    <submittedName>
        <fullName evidence="8">TonB-dependent receptor</fullName>
    </submittedName>
</protein>
<keyword evidence="4" id="KW-0798">TonB box</keyword>
<dbReference type="PANTHER" id="PTHR40980">
    <property type="entry name" value="PLUG DOMAIN-CONTAINING PROTEIN"/>
    <property type="match status" value="1"/>
</dbReference>
<evidence type="ECO:0000259" key="6">
    <source>
        <dbReference type="Pfam" id="PF00593"/>
    </source>
</evidence>
<gene>
    <name evidence="8" type="ORF">IAC51_05230</name>
</gene>
<dbReference type="Gene3D" id="2.60.40.1120">
    <property type="entry name" value="Carboxypeptidase-like, regulatory domain"/>
    <property type="match status" value="1"/>
</dbReference>
<dbReference type="InterPro" id="IPR036942">
    <property type="entry name" value="Beta-barrel_TonB_sf"/>
</dbReference>
<accession>A0A940DJZ8</accession>
<dbReference type="SUPFAM" id="SSF49464">
    <property type="entry name" value="Carboxypeptidase regulatory domain-like"/>
    <property type="match status" value="1"/>
</dbReference>
<dbReference type="InterPro" id="IPR000531">
    <property type="entry name" value="Beta-barrel_TonB"/>
</dbReference>
<dbReference type="Gene3D" id="2.40.170.20">
    <property type="entry name" value="TonB-dependent receptor, beta-barrel domain"/>
    <property type="match status" value="1"/>
</dbReference>
<dbReference type="SUPFAM" id="SSF56935">
    <property type="entry name" value="Porins"/>
    <property type="match status" value="1"/>
</dbReference>
<evidence type="ECO:0000256" key="3">
    <source>
        <dbReference type="ARBA" id="ARBA00023237"/>
    </source>
</evidence>
<dbReference type="Proteomes" id="UP000712007">
    <property type="component" value="Unassembled WGS sequence"/>
</dbReference>
<evidence type="ECO:0000256" key="1">
    <source>
        <dbReference type="ARBA" id="ARBA00004442"/>
    </source>
</evidence>
<dbReference type="InterPro" id="IPR012910">
    <property type="entry name" value="Plug_dom"/>
</dbReference>
<evidence type="ECO:0000313" key="9">
    <source>
        <dbReference type="Proteomes" id="UP000712007"/>
    </source>
</evidence>
<evidence type="ECO:0000259" key="7">
    <source>
        <dbReference type="Pfam" id="PF07715"/>
    </source>
</evidence>
<dbReference type="EMBL" id="JADIMV010000088">
    <property type="protein sequence ID" value="MBO8440035.1"/>
    <property type="molecule type" value="Genomic_DNA"/>
</dbReference>
<reference evidence="8" key="1">
    <citation type="submission" date="2020-10" db="EMBL/GenBank/DDBJ databases">
        <authorList>
            <person name="Gilroy R."/>
        </authorList>
    </citation>
    <scope>NUCLEOTIDE SEQUENCE</scope>
    <source>
        <strain evidence="8">3924</strain>
    </source>
</reference>
<feature type="signal peptide" evidence="5">
    <location>
        <begin position="1"/>
        <end position="22"/>
    </location>
</feature>
<feature type="domain" description="TonB-dependent receptor-like beta-barrel" evidence="6">
    <location>
        <begin position="392"/>
        <end position="866"/>
    </location>
</feature>
<dbReference type="Gene3D" id="2.170.130.10">
    <property type="entry name" value="TonB-dependent receptor, plug domain"/>
    <property type="match status" value="1"/>
</dbReference>
<organism evidence="8 9">
    <name type="scientific">Candidatus Aphodosoma intestinipullorum</name>
    <dbReference type="NCBI Taxonomy" id="2840674"/>
    <lineage>
        <taxon>Bacteria</taxon>
        <taxon>Pseudomonadati</taxon>
        <taxon>Bacteroidota</taxon>
        <taxon>Bacteroidia</taxon>
        <taxon>Bacteroidales</taxon>
        <taxon>Candidatus Aphodosoma</taxon>
    </lineage>
</organism>
<keyword evidence="5" id="KW-0732">Signal</keyword>
<keyword evidence="2 4" id="KW-0472">Membrane</keyword>
<dbReference type="Pfam" id="PF07715">
    <property type="entry name" value="Plug"/>
    <property type="match status" value="1"/>
</dbReference>
<keyword evidence="3" id="KW-0998">Cell outer membrane</keyword>
<evidence type="ECO:0000313" key="8">
    <source>
        <dbReference type="EMBL" id="MBO8440035.1"/>
    </source>
</evidence>
<evidence type="ECO:0000256" key="2">
    <source>
        <dbReference type="ARBA" id="ARBA00023136"/>
    </source>
</evidence>
<name>A0A940DJZ8_9BACT</name>
<dbReference type="PANTHER" id="PTHR40980:SF4">
    <property type="entry name" value="TONB-DEPENDENT RECEPTOR-LIKE BETA-BARREL DOMAIN-CONTAINING PROTEIN"/>
    <property type="match status" value="1"/>
</dbReference>
<evidence type="ECO:0000256" key="5">
    <source>
        <dbReference type="SAM" id="SignalP"/>
    </source>
</evidence>
<dbReference type="InterPro" id="IPR008969">
    <property type="entry name" value="CarboxyPept-like_regulatory"/>
</dbReference>
<feature type="domain" description="TonB-dependent receptor plug" evidence="7">
    <location>
        <begin position="126"/>
        <end position="230"/>
    </location>
</feature>
<comment type="similarity">
    <text evidence="4">Belongs to the TonB-dependent receptor family.</text>
</comment>
<dbReference type="Pfam" id="PF13715">
    <property type="entry name" value="CarbopepD_reg_2"/>
    <property type="match status" value="1"/>
</dbReference>
<keyword evidence="8" id="KW-0675">Receptor</keyword>
<sequence>MGIRRFVLAAMTAAASVCPAFGAAFEGVVYDKQTGEPLIGAMVYVKERPDKGTVTDLDGHFTMEDIVEKEVVVVSYIGYDRIEVVCGQAHGEVEIGLMPSAVELSDIEVVSNANINTEAGARMTEQKSKVAVNVISAKSIEISPDLNVANVLKRMSGVTIEKNSGEGEYAVLRGMDKRYNYTLVNGIKIPSPDNKDRYVPMDMFPSDMLDRLEVSKTLTPDMEGDATGGVINLVMKDAPPSLTVNANVGGGFGTMALDNGFTTYDVKNITKVSPREQYGTDYSASIADFSAASSNIRHMNGTLPDGVIGFSVGNRLYRNRLGIILAGNFQHHINVKKNLMFDDNMTMDGKNALTVTKMKDRLYSEQLMQYGGHLKVDYRFNNRHQIEWYNAIVGTDNTQVRESDETDLSLSYKPDEGTELHYLETRSRVTRQMIFNSTLQGEHDFGAGFGAEWSVAYSIATYNRPDNTYVTLEDAMREYVHYVTADYSERRWEHNTDQNVNAKVDFDYGHEWGAMKLTVKAGGLFRTTARKNSYVSYNLMPAGATRPVQGVDFNSLTEIAWRVNTPKGSVGPLMYNAGEDIGAAYLMGTFELPRWRFIAGVRAEHTDQNYFMYFPKAGDDPNGGQRYWDFLPSIHVKYSPIESMNIRASYFRSVNRPGFFEIVPFSMIYEDYTEYGNKDLRRAVIDNVDLRWEWYPTKMDQLMVGLFYKHIEDPIEYAYRTVNNRQFGYGPANLGNARNMGVEIDIIKYIRWFGIKANYTYTNSRITTPKTVYLRDENNRLSRAEWNQTRPLVGQSPHVANLTLMVNLPEYGWDIQLSVSYNSEKIAIASHYYESDYWDGGYFQLDASIEKGFKCGVSIFAKGSNLLNTVFRRYVKTQNDSNFDKPYQSADSGYTLIEEERPGATLLFGIRYKL</sequence>
<comment type="caution">
    <text evidence="8">The sequence shown here is derived from an EMBL/GenBank/DDBJ whole genome shotgun (WGS) entry which is preliminary data.</text>
</comment>
<comment type="subcellular location">
    <subcellularLocation>
        <location evidence="1 4">Cell outer membrane</location>
    </subcellularLocation>
</comment>
<dbReference type="GO" id="GO:0009279">
    <property type="term" value="C:cell outer membrane"/>
    <property type="evidence" value="ECO:0007669"/>
    <property type="project" value="UniProtKB-SubCell"/>
</dbReference>
<dbReference type="AlphaFoldDB" id="A0A940DJZ8"/>